<evidence type="ECO:0000256" key="4">
    <source>
        <dbReference type="ARBA" id="ARBA00022827"/>
    </source>
</evidence>
<evidence type="ECO:0000256" key="1">
    <source>
        <dbReference type="ARBA" id="ARBA00001974"/>
    </source>
</evidence>
<dbReference type="SUPFAM" id="SSF51905">
    <property type="entry name" value="FAD/NAD(P)-binding domain"/>
    <property type="match status" value="2"/>
</dbReference>
<dbReference type="SUPFAM" id="SSF54373">
    <property type="entry name" value="FAD-linked reductases, C-terminal domain"/>
    <property type="match status" value="1"/>
</dbReference>
<sequence>MEYDAAVVGGGVMGYSTALELARHGARTVLLEQFPSPHTRGSSTGQSRITRIANCGAQEMNAIMAAALEAWRNIEKEINKELLINIEKEIWLGEISREKHKERNMAWRNIEKEINKELLIPAPLLCVGTARYMANMRRSIVEAGGQPLPTTVQELRQQFGYNFPADLETFFDTKAAVMLADQCILALKELFIRYGGTVRDRWPVSTVTPLEDNKVKISGPNDGHIIASKVAICAGPWTGPLMKSLGIDLPLTETIHRRGGRSAFAHDCTGATPAVWELFIRYGGTVRDRWPVSAVTPLVDNKVKISGPDDSHIIASKVAICAGPWTGPLMKSLGIDLPLTSVRTSVWYWKPKRDDFKGHSFMYMDSDVPTHDFYYGLRSVEYPGLIKLCVHAGVPCDPDHRDIVATDALLVKGQQFVAEVFPCLHAQPVIKEACMYTLTPDQEMILDVVPGHPNIAFACGFSGAGFKIGPTVGRLLRQLLHGEELDHDISRFRAARFTRPQAKY</sequence>
<dbReference type="Gene3D" id="3.50.50.60">
    <property type="entry name" value="FAD/NAD(P)-binding domain"/>
    <property type="match status" value="4"/>
</dbReference>
<dbReference type="KEGG" id="hazt:108670895"/>
<comment type="cofactor">
    <cofactor evidence="1">
        <name>FAD</name>
        <dbReference type="ChEBI" id="CHEBI:57692"/>
    </cofactor>
</comment>
<evidence type="ECO:0000313" key="8">
    <source>
        <dbReference type="RefSeq" id="XP_018013873.2"/>
    </source>
</evidence>
<dbReference type="InterPro" id="IPR006076">
    <property type="entry name" value="FAD-dep_OxRdtase"/>
</dbReference>
<dbReference type="GO" id="GO:0050660">
    <property type="term" value="F:flavin adenine dinucleotide binding"/>
    <property type="evidence" value="ECO:0007669"/>
    <property type="project" value="InterPro"/>
</dbReference>
<dbReference type="AlphaFoldDB" id="A0A8B7NJP2"/>
<proteinExistence type="inferred from homology"/>
<dbReference type="GeneID" id="108670895"/>
<accession>A0A8B7NJP2</accession>
<dbReference type="GO" id="GO:0008115">
    <property type="term" value="F:sarcosine oxidase activity"/>
    <property type="evidence" value="ECO:0007669"/>
    <property type="project" value="TreeGrafter"/>
</dbReference>
<dbReference type="PANTHER" id="PTHR10961">
    <property type="entry name" value="PEROXISOMAL SARCOSINE OXIDASE"/>
    <property type="match status" value="1"/>
</dbReference>
<evidence type="ECO:0000256" key="2">
    <source>
        <dbReference type="ARBA" id="ARBA00010989"/>
    </source>
</evidence>
<dbReference type="OMA" id="ARCFDFD"/>
<feature type="domain" description="FAD dependent oxidoreductase" evidence="6">
    <location>
        <begin position="4"/>
        <end position="250"/>
    </location>
</feature>
<keyword evidence="4" id="KW-0274">FAD</keyword>
<keyword evidence="3" id="KW-0285">Flavoprotein</keyword>
<gene>
    <name evidence="8" type="primary">LOC108670895</name>
</gene>
<dbReference type="OrthoDB" id="424974at2759"/>
<dbReference type="RefSeq" id="XP_018013873.2">
    <property type="nucleotide sequence ID" value="XM_018158384.2"/>
</dbReference>
<dbReference type="Pfam" id="PF01266">
    <property type="entry name" value="DAO"/>
    <property type="match status" value="2"/>
</dbReference>
<dbReference type="GO" id="GO:0050031">
    <property type="term" value="F:L-pipecolate oxidase activity"/>
    <property type="evidence" value="ECO:0007669"/>
    <property type="project" value="TreeGrafter"/>
</dbReference>
<dbReference type="GO" id="GO:0033514">
    <property type="term" value="P:L-lysine catabolic process to acetyl-CoA via L-pipecolate"/>
    <property type="evidence" value="ECO:0007669"/>
    <property type="project" value="TreeGrafter"/>
</dbReference>
<organism evidence="7 8">
    <name type="scientific">Hyalella azteca</name>
    <name type="common">Amphipod</name>
    <dbReference type="NCBI Taxonomy" id="294128"/>
    <lineage>
        <taxon>Eukaryota</taxon>
        <taxon>Metazoa</taxon>
        <taxon>Ecdysozoa</taxon>
        <taxon>Arthropoda</taxon>
        <taxon>Crustacea</taxon>
        <taxon>Multicrustacea</taxon>
        <taxon>Malacostraca</taxon>
        <taxon>Eumalacostraca</taxon>
        <taxon>Peracarida</taxon>
        <taxon>Amphipoda</taxon>
        <taxon>Senticaudata</taxon>
        <taxon>Talitrida</taxon>
        <taxon>Talitroidea</taxon>
        <taxon>Hyalellidae</taxon>
        <taxon>Hyalella</taxon>
    </lineage>
</organism>
<dbReference type="Proteomes" id="UP000694843">
    <property type="component" value="Unplaced"/>
</dbReference>
<evidence type="ECO:0000259" key="6">
    <source>
        <dbReference type="Pfam" id="PF01266"/>
    </source>
</evidence>
<evidence type="ECO:0000256" key="5">
    <source>
        <dbReference type="ARBA" id="ARBA00023002"/>
    </source>
</evidence>
<dbReference type="PANTHER" id="PTHR10961:SF46">
    <property type="entry name" value="PEROXISOMAL SARCOSINE OXIDASE"/>
    <property type="match status" value="1"/>
</dbReference>
<keyword evidence="5" id="KW-0560">Oxidoreductase</keyword>
<evidence type="ECO:0000313" key="7">
    <source>
        <dbReference type="Proteomes" id="UP000694843"/>
    </source>
</evidence>
<keyword evidence="7" id="KW-1185">Reference proteome</keyword>
<feature type="domain" description="FAD dependent oxidoreductase" evidence="6">
    <location>
        <begin position="267"/>
        <end position="479"/>
    </location>
</feature>
<name>A0A8B7NJP2_HYAAZ</name>
<comment type="similarity">
    <text evidence="2">Belongs to the MSOX/MTOX family.</text>
</comment>
<dbReference type="InterPro" id="IPR045170">
    <property type="entry name" value="MTOX"/>
</dbReference>
<protein>
    <submittedName>
        <fullName evidence="8">Peroxisomal sarcosine oxidase-like</fullName>
    </submittedName>
</protein>
<dbReference type="GO" id="GO:0005777">
    <property type="term" value="C:peroxisome"/>
    <property type="evidence" value="ECO:0007669"/>
    <property type="project" value="TreeGrafter"/>
</dbReference>
<evidence type="ECO:0000256" key="3">
    <source>
        <dbReference type="ARBA" id="ARBA00022630"/>
    </source>
</evidence>
<dbReference type="InterPro" id="IPR036188">
    <property type="entry name" value="FAD/NAD-bd_sf"/>
</dbReference>
<reference evidence="8" key="1">
    <citation type="submission" date="2025-08" db="UniProtKB">
        <authorList>
            <consortium name="RefSeq"/>
        </authorList>
    </citation>
    <scope>IDENTIFICATION</scope>
    <source>
        <tissue evidence="8">Whole organism</tissue>
    </source>
</reference>